<sequence>MSPFILHFRLCLDCSRYMKACGFQLGVVGIIFFLGVFSCNSRPKDGLTDTYTSGTIRVAVDESFQPILQEEIDVFEGLFPLTEIRPHYTTEVEVINMLLKDSVRVAIATRTLSPKEMNSFHSRKFFPRELKMAIDGLALIINRQNPDSLISVRDIQRILTGEVKTWKDIYHTSRLKNITLVFDNQNSSTVRFAIDSICHGKELSSNIKALHTNQQVIDYVARTPEAIGVIGVNWLGNRSDTTNLSFRNEIKVMSVSASNTPTLGNSYKPYQAYLFYGDYPLTRTMYVLLNDPRNGLPWGFASFLTSDRGQRIILKSGLVPVTQPVRIVTIKE</sequence>
<dbReference type="Gene3D" id="3.40.190.10">
    <property type="entry name" value="Periplasmic binding protein-like II"/>
    <property type="match status" value="2"/>
</dbReference>
<protein>
    <submittedName>
        <fullName evidence="4">Phosphate-binding protein PstS</fullName>
    </submittedName>
</protein>
<dbReference type="AlphaFoldDB" id="A0A5J4SPP2"/>
<evidence type="ECO:0000313" key="4">
    <source>
        <dbReference type="EMBL" id="KAA6347065.1"/>
    </source>
</evidence>
<keyword evidence="2" id="KW-0472">Membrane</keyword>
<keyword evidence="1" id="KW-0732">Signal</keyword>
<evidence type="ECO:0000256" key="2">
    <source>
        <dbReference type="SAM" id="Phobius"/>
    </source>
</evidence>
<dbReference type="PANTHER" id="PTHR30570:SF1">
    <property type="entry name" value="PHOSPHATE-BINDING PROTEIN PSTS"/>
    <property type="match status" value="1"/>
</dbReference>
<name>A0A5J4SPP2_9ZZZZ</name>
<dbReference type="Pfam" id="PF12849">
    <property type="entry name" value="PBP_like_2"/>
    <property type="match status" value="1"/>
</dbReference>
<feature type="transmembrane region" description="Helical" evidence="2">
    <location>
        <begin position="20"/>
        <end position="38"/>
    </location>
</feature>
<dbReference type="EMBL" id="SNRY01000108">
    <property type="protein sequence ID" value="KAA6347065.1"/>
    <property type="molecule type" value="Genomic_DNA"/>
</dbReference>
<comment type="caution">
    <text evidence="4">The sequence shown here is derived from an EMBL/GenBank/DDBJ whole genome shotgun (WGS) entry which is preliminary data.</text>
</comment>
<evidence type="ECO:0000259" key="3">
    <source>
        <dbReference type="Pfam" id="PF12849"/>
    </source>
</evidence>
<organism evidence="4">
    <name type="scientific">termite gut metagenome</name>
    <dbReference type="NCBI Taxonomy" id="433724"/>
    <lineage>
        <taxon>unclassified sequences</taxon>
        <taxon>metagenomes</taxon>
        <taxon>organismal metagenomes</taxon>
    </lineage>
</organism>
<dbReference type="InterPro" id="IPR024370">
    <property type="entry name" value="PBP_domain"/>
</dbReference>
<dbReference type="InterPro" id="IPR050811">
    <property type="entry name" value="Phosphate_ABC_transporter"/>
</dbReference>
<proteinExistence type="predicted"/>
<keyword evidence="2" id="KW-1133">Transmembrane helix</keyword>
<evidence type="ECO:0000256" key="1">
    <source>
        <dbReference type="ARBA" id="ARBA00022729"/>
    </source>
</evidence>
<keyword evidence="2" id="KW-0812">Transmembrane</keyword>
<accession>A0A5J4SPP2</accession>
<dbReference type="SUPFAM" id="SSF53850">
    <property type="entry name" value="Periplasmic binding protein-like II"/>
    <property type="match status" value="1"/>
</dbReference>
<feature type="domain" description="PBP" evidence="3">
    <location>
        <begin position="52"/>
        <end position="308"/>
    </location>
</feature>
<gene>
    <name evidence="4" type="ORF">EZS27_005476</name>
</gene>
<dbReference type="PANTHER" id="PTHR30570">
    <property type="entry name" value="PERIPLASMIC PHOSPHATE BINDING COMPONENT OF PHOSPHATE ABC TRANSPORTER"/>
    <property type="match status" value="1"/>
</dbReference>
<reference evidence="4" key="1">
    <citation type="submission" date="2019-03" db="EMBL/GenBank/DDBJ databases">
        <title>Single cell metagenomics reveals metabolic interactions within the superorganism composed of flagellate Streblomastix strix and complex community of Bacteroidetes bacteria on its surface.</title>
        <authorList>
            <person name="Treitli S.C."/>
            <person name="Kolisko M."/>
            <person name="Husnik F."/>
            <person name="Keeling P."/>
            <person name="Hampl V."/>
        </authorList>
    </citation>
    <scope>NUCLEOTIDE SEQUENCE</scope>
    <source>
        <strain evidence="4">STM</strain>
    </source>
</reference>